<protein>
    <submittedName>
        <fullName evidence="1">Uncharacterized protein</fullName>
    </submittedName>
</protein>
<evidence type="ECO:0000313" key="1">
    <source>
        <dbReference type="EMBL" id="JAH45528.1"/>
    </source>
</evidence>
<organism evidence="1">
    <name type="scientific">Anguilla anguilla</name>
    <name type="common">European freshwater eel</name>
    <name type="synonym">Muraena anguilla</name>
    <dbReference type="NCBI Taxonomy" id="7936"/>
    <lineage>
        <taxon>Eukaryota</taxon>
        <taxon>Metazoa</taxon>
        <taxon>Chordata</taxon>
        <taxon>Craniata</taxon>
        <taxon>Vertebrata</taxon>
        <taxon>Euteleostomi</taxon>
        <taxon>Actinopterygii</taxon>
        <taxon>Neopterygii</taxon>
        <taxon>Teleostei</taxon>
        <taxon>Anguilliformes</taxon>
        <taxon>Anguillidae</taxon>
        <taxon>Anguilla</taxon>
    </lineage>
</organism>
<accession>A0A0E9SYB4</accession>
<proteinExistence type="predicted"/>
<dbReference type="EMBL" id="GBXM01063049">
    <property type="protein sequence ID" value="JAH45528.1"/>
    <property type="molecule type" value="Transcribed_RNA"/>
</dbReference>
<name>A0A0E9SYB4_ANGAN</name>
<reference evidence="1" key="2">
    <citation type="journal article" date="2015" name="Fish Shellfish Immunol.">
        <title>Early steps in the European eel (Anguilla anguilla)-Vibrio vulnificus interaction in the gills: Role of the RtxA13 toxin.</title>
        <authorList>
            <person name="Callol A."/>
            <person name="Pajuelo D."/>
            <person name="Ebbesson L."/>
            <person name="Teles M."/>
            <person name="MacKenzie S."/>
            <person name="Amaro C."/>
        </authorList>
    </citation>
    <scope>NUCLEOTIDE SEQUENCE</scope>
</reference>
<sequence length="14" mass="1428">MYTSAPPCGCSVVL</sequence>
<reference evidence="1" key="1">
    <citation type="submission" date="2014-11" db="EMBL/GenBank/DDBJ databases">
        <authorList>
            <person name="Amaro Gonzalez C."/>
        </authorList>
    </citation>
    <scope>NUCLEOTIDE SEQUENCE</scope>
</reference>